<sequence length="109" mass="12897">MPANEESVEGSQRWEQARDMRPEIAVKMTPWNTNRTIIIRIPLRIRMMQFSYPDHLKERQMTFQLLLSKEEQTTLAEHRYPDNLHNASAPQCIRIISMCHPGIIIRIIN</sequence>
<evidence type="ECO:0000313" key="1">
    <source>
        <dbReference type="EMBL" id="CAN68522.1"/>
    </source>
</evidence>
<dbReference type="AlphaFoldDB" id="A5C133"/>
<organism evidence="1">
    <name type="scientific">Vitis vinifera</name>
    <name type="common">Grape</name>
    <dbReference type="NCBI Taxonomy" id="29760"/>
    <lineage>
        <taxon>Eukaryota</taxon>
        <taxon>Viridiplantae</taxon>
        <taxon>Streptophyta</taxon>
        <taxon>Embryophyta</taxon>
        <taxon>Tracheophyta</taxon>
        <taxon>Spermatophyta</taxon>
        <taxon>Magnoliopsida</taxon>
        <taxon>eudicotyledons</taxon>
        <taxon>Gunneridae</taxon>
        <taxon>Pentapetalae</taxon>
        <taxon>rosids</taxon>
        <taxon>Vitales</taxon>
        <taxon>Vitaceae</taxon>
        <taxon>Viteae</taxon>
        <taxon>Vitis</taxon>
    </lineage>
</organism>
<protein>
    <submittedName>
        <fullName evidence="1">Uncharacterized protein</fullName>
    </submittedName>
</protein>
<accession>A5C133</accession>
<proteinExistence type="predicted"/>
<name>A5C133_VITVI</name>
<dbReference type="EMBL" id="AM478399">
    <property type="protein sequence ID" value="CAN68522.1"/>
    <property type="molecule type" value="Genomic_DNA"/>
</dbReference>
<gene>
    <name evidence="1" type="ORF">VITISV_025155</name>
</gene>
<reference evidence="1" key="1">
    <citation type="journal article" date="2007" name="PLoS ONE">
        <title>The first genome sequence of an elite grapevine cultivar (Pinot noir Vitis vinifera L.): coping with a highly heterozygous genome.</title>
        <authorList>
            <person name="Velasco R."/>
            <person name="Zharkikh A."/>
            <person name="Troggio M."/>
            <person name="Cartwright D.A."/>
            <person name="Cestaro A."/>
            <person name="Pruss D."/>
            <person name="Pindo M."/>
            <person name="FitzGerald L.M."/>
            <person name="Vezzulli S."/>
            <person name="Reid J."/>
            <person name="Malacarne G."/>
            <person name="Iliev D."/>
            <person name="Coppola G."/>
            <person name="Wardell B."/>
            <person name="Micheletti D."/>
            <person name="Macalma T."/>
            <person name="Facci M."/>
            <person name="Mitchell J.T."/>
            <person name="Perazzolli M."/>
            <person name="Eldredge G."/>
            <person name="Gatto P."/>
            <person name="Oyzerski R."/>
            <person name="Moretto M."/>
            <person name="Gutin N."/>
            <person name="Stefanini M."/>
            <person name="Chen Y."/>
            <person name="Segala C."/>
            <person name="Davenport C."/>
            <person name="Dematte L."/>
            <person name="Mraz A."/>
            <person name="Battilana J."/>
            <person name="Stormo K."/>
            <person name="Costa F."/>
            <person name="Tao Q."/>
            <person name="Si-Ammour A."/>
            <person name="Harkins T."/>
            <person name="Lackey A."/>
            <person name="Perbost C."/>
            <person name="Taillon B."/>
            <person name="Stella A."/>
            <person name="Solovyev V."/>
            <person name="Fawcett J.A."/>
            <person name="Sterck L."/>
            <person name="Vandepoele K."/>
            <person name="Grando S.M."/>
            <person name="Toppo S."/>
            <person name="Moser C."/>
            <person name="Lanchbury J."/>
            <person name="Bogden R."/>
            <person name="Skolnick M."/>
            <person name="Sgaramella V."/>
            <person name="Bhatnagar S.K."/>
            <person name="Fontana P."/>
            <person name="Gutin A."/>
            <person name="Van de Peer Y."/>
            <person name="Salamini F."/>
            <person name="Viola R."/>
        </authorList>
    </citation>
    <scope>NUCLEOTIDE SEQUENCE</scope>
</reference>